<reference evidence="2 3" key="1">
    <citation type="submission" date="2019-08" db="EMBL/GenBank/DDBJ databases">
        <title>In-depth cultivation of the pig gut microbiome towards novel bacterial diversity and tailored functional studies.</title>
        <authorList>
            <person name="Wylensek D."/>
            <person name="Hitch T.C.A."/>
            <person name="Clavel T."/>
        </authorList>
    </citation>
    <scope>NUCLEOTIDE SEQUENCE [LARGE SCALE GENOMIC DNA]</scope>
    <source>
        <strain evidence="2 3">LKV-178-WT-2A</strain>
    </source>
</reference>
<keyword evidence="1" id="KW-1133">Transmembrane helix</keyword>
<dbReference type="Proteomes" id="UP000438914">
    <property type="component" value="Unassembled WGS sequence"/>
</dbReference>
<organism evidence="2 3">
    <name type="scientific">Hallella mizrahii</name>
    <dbReference type="NCBI Taxonomy" id="2606637"/>
    <lineage>
        <taxon>Bacteria</taxon>
        <taxon>Pseudomonadati</taxon>
        <taxon>Bacteroidota</taxon>
        <taxon>Bacteroidia</taxon>
        <taxon>Bacteroidales</taxon>
        <taxon>Prevotellaceae</taxon>
        <taxon>Hallella</taxon>
    </lineage>
</organism>
<evidence type="ECO:0000313" key="2">
    <source>
        <dbReference type="EMBL" id="MST85667.1"/>
    </source>
</evidence>
<sequence length="200" mass="23118">MKEDIIAANISGLRSDIQSLAKQIAAWSRSFAQQATPAPQTQIDEKQLAAAIADLIHTDIKSRLQNDKEFVNTVVSAYDRVAKQYSEDINTTHNCLKQNNSYLQLTEKRYKELAATVAAVKRHADPPSIPQTMEAIPRFLFITYPWYWVRRIYHSSHFRQYLLLCMSFILMLSVFMTMLVAYDNVRMRRVGNASYYNSNR</sequence>
<keyword evidence="1" id="KW-0812">Transmembrane</keyword>
<feature type="transmembrane region" description="Helical" evidence="1">
    <location>
        <begin position="161"/>
        <end position="182"/>
    </location>
</feature>
<dbReference type="AlphaFoldDB" id="A0A7K0KI95"/>
<keyword evidence="1" id="KW-0472">Membrane</keyword>
<gene>
    <name evidence="2" type="ORF">FYJ73_13515</name>
</gene>
<dbReference type="RefSeq" id="WP_154535255.1">
    <property type="nucleotide sequence ID" value="NZ_VUNG01000046.1"/>
</dbReference>
<proteinExistence type="predicted"/>
<comment type="caution">
    <text evidence="2">The sequence shown here is derived from an EMBL/GenBank/DDBJ whole genome shotgun (WGS) entry which is preliminary data.</text>
</comment>
<keyword evidence="3" id="KW-1185">Reference proteome</keyword>
<evidence type="ECO:0000256" key="1">
    <source>
        <dbReference type="SAM" id="Phobius"/>
    </source>
</evidence>
<accession>A0A7K0KI95</accession>
<dbReference type="EMBL" id="VUNG01000046">
    <property type="protein sequence ID" value="MST85667.1"/>
    <property type="molecule type" value="Genomic_DNA"/>
</dbReference>
<evidence type="ECO:0000313" key="3">
    <source>
        <dbReference type="Proteomes" id="UP000438914"/>
    </source>
</evidence>
<name>A0A7K0KI95_9BACT</name>
<protein>
    <submittedName>
        <fullName evidence="2">Uncharacterized protein</fullName>
    </submittedName>
</protein>